<reference evidence="2" key="1">
    <citation type="submission" date="2024-08" db="EMBL/GenBank/DDBJ databases">
        <authorList>
            <person name="Yu S.T."/>
        </authorList>
    </citation>
    <scope>NUCLEOTIDE SEQUENCE</scope>
    <source>
        <strain evidence="2">R33</strain>
    </source>
</reference>
<evidence type="ECO:0000313" key="2">
    <source>
        <dbReference type="EMBL" id="XDV68272.1"/>
    </source>
</evidence>
<accession>A0AB39YI94</accession>
<evidence type="ECO:0000259" key="1">
    <source>
        <dbReference type="Pfam" id="PF00656"/>
    </source>
</evidence>
<dbReference type="InterPro" id="IPR011600">
    <property type="entry name" value="Pept_C14_caspase"/>
</dbReference>
<dbReference type="AlphaFoldDB" id="A0AB39YI94"/>
<proteinExistence type="predicted"/>
<name>A0AB39YI94_9ACTN</name>
<dbReference type="NCBIfam" id="NF047832">
    <property type="entry name" value="caspase_w_EACC1"/>
    <property type="match status" value="1"/>
</dbReference>
<protein>
    <submittedName>
        <fullName evidence="2">Caspase domain-containing protein</fullName>
    </submittedName>
</protein>
<dbReference type="GO" id="GO:0006508">
    <property type="term" value="P:proteolysis"/>
    <property type="evidence" value="ECO:0007669"/>
    <property type="project" value="InterPro"/>
</dbReference>
<organism evidence="2">
    <name type="scientific">Streptomyces sp. R33</name>
    <dbReference type="NCBI Taxonomy" id="3238629"/>
    <lineage>
        <taxon>Bacteria</taxon>
        <taxon>Bacillati</taxon>
        <taxon>Actinomycetota</taxon>
        <taxon>Actinomycetes</taxon>
        <taxon>Kitasatosporales</taxon>
        <taxon>Streptomycetaceae</taxon>
        <taxon>Streptomyces</taxon>
    </lineage>
</organism>
<dbReference type="Pfam" id="PF00656">
    <property type="entry name" value="Peptidase_C14"/>
    <property type="match status" value="1"/>
</dbReference>
<dbReference type="Gene3D" id="3.40.50.1460">
    <property type="match status" value="1"/>
</dbReference>
<dbReference type="GO" id="GO:0004197">
    <property type="term" value="F:cysteine-type endopeptidase activity"/>
    <property type="evidence" value="ECO:0007669"/>
    <property type="project" value="InterPro"/>
</dbReference>
<gene>
    <name evidence="2" type="ORF">AB5J51_37745</name>
</gene>
<feature type="domain" description="Peptidase C14 caspase" evidence="1">
    <location>
        <begin position="13"/>
        <end position="224"/>
    </location>
</feature>
<sequence>MSGPSFPSFGSARAVLIGAASYTSRDLTPIPHSARNIRGLEAALTDGALGGFARDDVRLVDDPDKAQDIMEPVRTAAEEAEDVLLVYYSGHGLIAGATGDLHLSMTESEPGQDWTSLRFSYLAGVVKQSRAGVKIVILDSCFSGLAHSDLMGAESRLITDQLAAVRGVYSLTSAPGDRRSKAPAGARYSAFTGFLLGAMQEGVQGAGPLLGANDLYNEVLRRMRDTGLPLPEECGKTGAGDFPLVRNRAFPPPAPKPEPVPEPIPVPVPRERAVPAAGGVPVPRAITPAGGPAFATVQSAGYRIGDVNARLAKVIATVASPDQWSQAAPPYFRTESGRKYHGYDVAEVNAYIERHRHEPTTFADALRLVLMLQGFILERGTGRPGWMASVRRKRFGMADGEQLVGRATNSARRTIAFTDTHLCVSDPPDLLRIPYSRLEDLSLSVSWHQERVVTVTDQAGLCEDVLIVVTALRFGHHEVRISEGSNHPLLSALRRFLAAMADLRERHPEWFARP</sequence>
<dbReference type="RefSeq" id="WP_369779817.1">
    <property type="nucleotide sequence ID" value="NZ_CP165727.1"/>
</dbReference>
<dbReference type="EMBL" id="CP165727">
    <property type="protein sequence ID" value="XDV68272.1"/>
    <property type="molecule type" value="Genomic_DNA"/>
</dbReference>